<dbReference type="Proteomes" id="UP000062645">
    <property type="component" value="Chromosome"/>
</dbReference>
<protein>
    <submittedName>
        <fullName evidence="1">Uncharacterized protein</fullName>
    </submittedName>
</protein>
<reference evidence="2" key="1">
    <citation type="submission" date="2015-07" db="EMBL/GenBank/DDBJ databases">
        <title>Genome Of Nitrogen-Fixing Cyanobacterium Nostoc piscinale CENA21 From Solimoes/Amazon River Floodplain Sediments And Comparative Genomics To Uncover Biosynthetic Natural Products Potential.</title>
        <authorList>
            <person name="Leao T.F."/>
            <person name="Leao P.N."/>
            <person name="Guimaraes P.I."/>
            <person name="de Melo A.G.C."/>
            <person name="Ramos R.T.J."/>
            <person name="Silva A."/>
            <person name="Fiore M.F."/>
            <person name="Schneider M.P.C."/>
        </authorList>
    </citation>
    <scope>NUCLEOTIDE SEQUENCE [LARGE SCALE GENOMIC DNA]</scope>
    <source>
        <strain evidence="2">CENA21</strain>
    </source>
</reference>
<evidence type="ECO:0000313" key="1">
    <source>
        <dbReference type="EMBL" id="ALF52920.1"/>
    </source>
</evidence>
<proteinExistence type="predicted"/>
<accession>A0A0M4T188</accession>
<dbReference type="KEGG" id="npz:ACX27_08730"/>
<dbReference type="STRING" id="224013.ACX27_08730"/>
<evidence type="ECO:0000313" key="2">
    <source>
        <dbReference type="Proteomes" id="UP000062645"/>
    </source>
</evidence>
<organism evidence="1 2">
    <name type="scientific">Nostoc piscinale CENA21</name>
    <dbReference type="NCBI Taxonomy" id="224013"/>
    <lineage>
        <taxon>Bacteria</taxon>
        <taxon>Bacillati</taxon>
        <taxon>Cyanobacteriota</taxon>
        <taxon>Cyanophyceae</taxon>
        <taxon>Nostocales</taxon>
        <taxon>Nostocaceae</taxon>
        <taxon>Nostoc</taxon>
    </lineage>
</organism>
<dbReference type="PATRIC" id="fig|224013.5.peg.2117"/>
<reference evidence="1 2" key="2">
    <citation type="journal article" date="2016" name="Genome Announc.">
        <title>Draft Genome Sequence of the N2-Fixing Cyanobacterium Nostoc piscinale CENA21, Isolated from the Brazilian Amazon Floodplain.</title>
        <authorList>
            <person name="Leao T."/>
            <person name="Guimaraes P.I."/>
            <person name="de Melo A.G."/>
            <person name="Ramos R.T."/>
            <person name="Leao P.N."/>
            <person name="Silva A."/>
            <person name="Fiore M.F."/>
            <person name="Schneider M.P."/>
        </authorList>
    </citation>
    <scope>NUCLEOTIDE SEQUENCE [LARGE SCALE GENOMIC DNA]</scope>
    <source>
        <strain evidence="1 2">CENA21</strain>
    </source>
</reference>
<dbReference type="AlphaFoldDB" id="A0A0M4T188"/>
<sequence>MSNKNSNRISADLKLKLFWGEVVSKNKHPMQHMKELLKFLGKTKLPIPIHQWLRNQLIHWKGAAR</sequence>
<name>A0A0M4T188_9NOSO</name>
<gene>
    <name evidence="1" type="ORF">ACX27_08730</name>
</gene>
<keyword evidence="2" id="KW-1185">Reference proteome</keyword>
<dbReference type="EMBL" id="CP012036">
    <property type="protein sequence ID" value="ALF52920.1"/>
    <property type="molecule type" value="Genomic_DNA"/>
</dbReference>